<organism evidence="11 12">
    <name type="scientific">Chrysodeixis includens</name>
    <name type="common">Soybean looper</name>
    <name type="synonym">Pseudoplusia includens</name>
    <dbReference type="NCBI Taxonomy" id="689277"/>
    <lineage>
        <taxon>Eukaryota</taxon>
        <taxon>Metazoa</taxon>
        <taxon>Ecdysozoa</taxon>
        <taxon>Arthropoda</taxon>
        <taxon>Hexapoda</taxon>
        <taxon>Insecta</taxon>
        <taxon>Pterygota</taxon>
        <taxon>Neoptera</taxon>
        <taxon>Endopterygota</taxon>
        <taxon>Lepidoptera</taxon>
        <taxon>Glossata</taxon>
        <taxon>Ditrysia</taxon>
        <taxon>Noctuoidea</taxon>
        <taxon>Noctuidae</taxon>
        <taxon>Plusiinae</taxon>
        <taxon>Chrysodeixis</taxon>
    </lineage>
</organism>
<evidence type="ECO:0000256" key="7">
    <source>
        <dbReference type="PROSITE-ProRule" id="PRU01211"/>
    </source>
</evidence>
<evidence type="ECO:0000256" key="9">
    <source>
        <dbReference type="SAM" id="MobiDB-lite"/>
    </source>
</evidence>
<dbReference type="AlphaFoldDB" id="A0A9N8KYY3"/>
<evidence type="ECO:0000256" key="2">
    <source>
        <dbReference type="ARBA" id="ARBA00022670"/>
    </source>
</evidence>
<keyword evidence="3" id="KW-0479">Metal-binding</keyword>
<dbReference type="GO" id="GO:0006508">
    <property type="term" value="P:proteolysis"/>
    <property type="evidence" value="ECO:0007669"/>
    <property type="project" value="UniProtKB-KW"/>
</dbReference>
<evidence type="ECO:0000256" key="1">
    <source>
        <dbReference type="ARBA" id="ARBA00001947"/>
    </source>
</evidence>
<dbReference type="EMBL" id="LR824034">
    <property type="protein sequence ID" value="CAD0207034.1"/>
    <property type="molecule type" value="Genomic_DNA"/>
</dbReference>
<feature type="domain" description="Peptidase M12A" evidence="10">
    <location>
        <begin position="1"/>
        <end position="76"/>
    </location>
</feature>
<comment type="cofactor">
    <cofactor evidence="1">
        <name>Zn(2+)</name>
        <dbReference type="ChEBI" id="CHEBI:29105"/>
    </cofactor>
</comment>
<evidence type="ECO:0000259" key="10">
    <source>
        <dbReference type="PROSITE" id="PS51864"/>
    </source>
</evidence>
<evidence type="ECO:0000256" key="6">
    <source>
        <dbReference type="ARBA" id="ARBA00023049"/>
    </source>
</evidence>
<name>A0A9N8KYY3_CHRIL</name>
<dbReference type="PROSITE" id="PS51864">
    <property type="entry name" value="ASTACIN"/>
    <property type="match status" value="1"/>
</dbReference>
<keyword evidence="4" id="KW-0378">Hydrolase</keyword>
<keyword evidence="2" id="KW-0645">Protease</keyword>
<sequence>MVAGAIGLFTKESVLPPALRALPYDVNSVMHFGEREYSKNGHRTIIIKSPNVRQNRIGLSANDVRKIEMVYGAECRARDRQEKIELCQSYPGVARRKRELDPSEWKSLRVNPDITPPTSPRPTTKLEEEKEDTQYITDNLKALGIEKESQAIIEEVYKVSALALQHAREKFCNISSNSTTVFDLKLEMPEKKRNNSSDLLGILEIIADYAKSMIDDAVSNIVVFCKNSDSIAKYQRQKIWCGGSDKRQCTKHYKPTKSGFVRQSTQHRPVYKQSTKHDGAIKQYSYDNSWRSGNATEISNSPTTSLSIPARRKREATETTTAKEKKVKEKKILKEKVKGQKEKEKEVKKDDAVAKTVKSANVTIKPVLNVTRRFFQEKRYKSWLL</sequence>
<gene>
    <name evidence="11" type="ORF">CINC_LOCUS10013</name>
</gene>
<feature type="region of interest" description="Disordered" evidence="9">
    <location>
        <begin position="294"/>
        <end position="322"/>
    </location>
</feature>
<keyword evidence="6" id="KW-0482">Metalloprotease</keyword>
<feature type="compositionally biased region" description="Polar residues" evidence="9">
    <location>
        <begin position="294"/>
        <end position="307"/>
    </location>
</feature>
<evidence type="ECO:0000256" key="4">
    <source>
        <dbReference type="ARBA" id="ARBA00022801"/>
    </source>
</evidence>
<evidence type="ECO:0000256" key="5">
    <source>
        <dbReference type="ARBA" id="ARBA00022833"/>
    </source>
</evidence>
<accession>A0A9N8KYY3</accession>
<dbReference type="PANTHER" id="PTHR10127">
    <property type="entry name" value="DISCOIDIN, CUB, EGF, LAMININ , AND ZINC METALLOPROTEASE DOMAIN CONTAINING"/>
    <property type="match status" value="1"/>
</dbReference>
<protein>
    <recommendedName>
        <fullName evidence="10">Peptidase M12A domain-containing protein</fullName>
    </recommendedName>
</protein>
<dbReference type="GO" id="GO:0046872">
    <property type="term" value="F:metal ion binding"/>
    <property type="evidence" value="ECO:0007669"/>
    <property type="project" value="UniProtKB-KW"/>
</dbReference>
<dbReference type="GO" id="GO:0004222">
    <property type="term" value="F:metalloendopeptidase activity"/>
    <property type="evidence" value="ECO:0007669"/>
    <property type="project" value="InterPro"/>
</dbReference>
<proteinExistence type="predicted"/>
<dbReference type="InterPro" id="IPR001506">
    <property type="entry name" value="Peptidase_M12A"/>
</dbReference>
<comment type="caution">
    <text evidence="7">Lacks conserved residue(s) required for the propagation of feature annotation.</text>
</comment>
<dbReference type="InterPro" id="IPR024079">
    <property type="entry name" value="MetalloPept_cat_dom_sf"/>
</dbReference>
<dbReference type="Gene3D" id="3.40.390.10">
    <property type="entry name" value="Collagenase (Catalytic Domain)"/>
    <property type="match status" value="1"/>
</dbReference>
<evidence type="ECO:0000313" key="12">
    <source>
        <dbReference type="Proteomes" id="UP001154114"/>
    </source>
</evidence>
<feature type="coiled-coil region" evidence="8">
    <location>
        <begin position="323"/>
        <end position="350"/>
    </location>
</feature>
<dbReference type="Proteomes" id="UP001154114">
    <property type="component" value="Chromosome 31"/>
</dbReference>
<evidence type="ECO:0000256" key="3">
    <source>
        <dbReference type="ARBA" id="ARBA00022723"/>
    </source>
</evidence>
<reference evidence="11" key="1">
    <citation type="submission" date="2021-12" db="EMBL/GenBank/DDBJ databases">
        <authorList>
            <person name="King R."/>
        </authorList>
    </citation>
    <scope>NUCLEOTIDE SEQUENCE</scope>
</reference>
<feature type="region of interest" description="Disordered" evidence="9">
    <location>
        <begin position="108"/>
        <end position="131"/>
    </location>
</feature>
<keyword evidence="8" id="KW-0175">Coiled coil</keyword>
<evidence type="ECO:0000313" key="11">
    <source>
        <dbReference type="EMBL" id="CAD0207034.1"/>
    </source>
</evidence>
<dbReference type="OrthoDB" id="291007at2759"/>
<keyword evidence="12" id="KW-1185">Reference proteome</keyword>
<dbReference type="Pfam" id="PF01400">
    <property type="entry name" value="Astacin"/>
    <property type="match status" value="1"/>
</dbReference>
<keyword evidence="5" id="KW-0862">Zinc</keyword>
<evidence type="ECO:0000256" key="8">
    <source>
        <dbReference type="SAM" id="Coils"/>
    </source>
</evidence>
<dbReference type="PANTHER" id="PTHR10127:SF780">
    <property type="entry name" value="METALLOENDOPEPTIDASE"/>
    <property type="match status" value="1"/>
</dbReference>